<dbReference type="SMART" id="SM00320">
    <property type="entry name" value="WD40"/>
    <property type="match status" value="3"/>
</dbReference>
<dbReference type="InterPro" id="IPR036322">
    <property type="entry name" value="WD40_repeat_dom_sf"/>
</dbReference>
<dbReference type="PROSITE" id="PS50082">
    <property type="entry name" value="WD_REPEATS_2"/>
    <property type="match status" value="2"/>
</dbReference>
<evidence type="ECO:0000313" key="5">
    <source>
        <dbReference type="EMBL" id="SCV67962.1"/>
    </source>
</evidence>
<dbReference type="InterPro" id="IPR051959">
    <property type="entry name" value="PAK1-Kinase_Regulator"/>
</dbReference>
<keyword evidence="2" id="KW-0677">Repeat</keyword>
<dbReference type="PANTHER" id="PTHR44675">
    <property type="entry name" value="PAK1 INTERACTING PROTEIN 1"/>
    <property type="match status" value="1"/>
</dbReference>
<dbReference type="OrthoDB" id="308449at2759"/>
<organism evidence="5 6">
    <name type="scientific">Microbotryum intermedium</name>
    <dbReference type="NCBI Taxonomy" id="269621"/>
    <lineage>
        <taxon>Eukaryota</taxon>
        <taxon>Fungi</taxon>
        <taxon>Dikarya</taxon>
        <taxon>Basidiomycota</taxon>
        <taxon>Pucciniomycotina</taxon>
        <taxon>Microbotryomycetes</taxon>
        <taxon>Microbotryales</taxon>
        <taxon>Microbotryaceae</taxon>
        <taxon>Microbotryum</taxon>
    </lineage>
</organism>
<feature type="repeat" description="WD" evidence="3">
    <location>
        <begin position="135"/>
        <end position="160"/>
    </location>
</feature>
<dbReference type="SUPFAM" id="SSF50978">
    <property type="entry name" value="WD40 repeat-like"/>
    <property type="match status" value="1"/>
</dbReference>
<dbReference type="EMBL" id="FMSP01000003">
    <property type="protein sequence ID" value="SCV67962.1"/>
    <property type="molecule type" value="Genomic_DNA"/>
</dbReference>
<evidence type="ECO:0000256" key="2">
    <source>
        <dbReference type="ARBA" id="ARBA00022737"/>
    </source>
</evidence>
<feature type="compositionally biased region" description="Low complexity" evidence="4">
    <location>
        <begin position="18"/>
        <end position="28"/>
    </location>
</feature>
<keyword evidence="1 3" id="KW-0853">WD repeat</keyword>
<dbReference type="InterPro" id="IPR001680">
    <property type="entry name" value="WD40_rpt"/>
</dbReference>
<dbReference type="InterPro" id="IPR019775">
    <property type="entry name" value="WD40_repeat_CS"/>
</dbReference>
<feature type="compositionally biased region" description="Acidic residues" evidence="4">
    <location>
        <begin position="448"/>
        <end position="471"/>
    </location>
</feature>
<dbReference type="Proteomes" id="UP000198372">
    <property type="component" value="Unassembled WGS sequence"/>
</dbReference>
<reference evidence="6" key="1">
    <citation type="submission" date="2016-09" db="EMBL/GenBank/DDBJ databases">
        <authorList>
            <person name="Jeantristanb JTB J.-T."/>
            <person name="Ricardo R."/>
        </authorList>
    </citation>
    <scope>NUCLEOTIDE SEQUENCE [LARGE SCALE GENOMIC DNA]</scope>
</reference>
<gene>
    <name evidence="5" type="ORF">BQ2448_83</name>
</gene>
<dbReference type="PROSITE" id="PS00678">
    <property type="entry name" value="WD_REPEATS_1"/>
    <property type="match status" value="1"/>
</dbReference>
<feature type="region of interest" description="Disordered" evidence="4">
    <location>
        <begin position="443"/>
        <end position="517"/>
    </location>
</feature>
<evidence type="ECO:0000256" key="4">
    <source>
        <dbReference type="SAM" id="MobiDB-lite"/>
    </source>
</evidence>
<dbReference type="Pfam" id="PF00400">
    <property type="entry name" value="WD40"/>
    <property type="match status" value="2"/>
</dbReference>
<evidence type="ECO:0000313" key="6">
    <source>
        <dbReference type="Proteomes" id="UP000198372"/>
    </source>
</evidence>
<name>A0A238F1G7_9BASI</name>
<dbReference type="PROSITE" id="PS50294">
    <property type="entry name" value="WD_REPEATS_REGION"/>
    <property type="match status" value="1"/>
</dbReference>
<sequence>MVDNENPPTRSAVKRSAPRTTTTTTASSPIRIHELEPQVPSLPRRKIVVAVPPLARNRVVALEPPSHFLVSVGSYERLLYGLSCHLVRSDSNDAAALELSIEPCFSFPAHLSSIRALGSSLLPSPETGTERKVGGKWLVSGGTDEMIKVWDLKRRKQVGTLESGQMRGMLICATTDSTIALYRVRDWVLLRCLKGHQGRVNSIDPHPASRVALSVGQDKMLRMWDLVAGKAVATMKIGMEGDVVKWNTDGTKFAIICNNRLTVYGIDMNVLHTLVAPHRFQDVQFTYFPLDKSTSQKEYMFVAGDDKMTQVYDVSQPSVVKPNEEGEDVVDAMDLQSSTLDVLVVLKGHMNRVKRIELLEIALPPAKKSHPSTLTSTSTSTMLIITISSDGQILFFDLAQIVAHKGSEHEEERGIQEVEALGRWDTKGSRLTCLSVVGVVEKKKEGKEEEEVDEGEEGSSESESEEGEEQDNDKGLGSSGEEGSQSGQEDEEEEAEEGEEEWDGIEEEDEDEEEEDE</sequence>
<dbReference type="InterPro" id="IPR015943">
    <property type="entry name" value="WD40/YVTN_repeat-like_dom_sf"/>
</dbReference>
<dbReference type="Gene3D" id="2.130.10.10">
    <property type="entry name" value="YVTN repeat-like/Quinoprotein amine dehydrogenase"/>
    <property type="match status" value="1"/>
</dbReference>
<feature type="compositionally biased region" description="Acidic residues" evidence="4">
    <location>
        <begin position="488"/>
        <end position="517"/>
    </location>
</feature>
<accession>A0A238F1G7</accession>
<protein>
    <submittedName>
        <fullName evidence="5">BQ2448_83 protein</fullName>
    </submittedName>
</protein>
<feature type="repeat" description="WD" evidence="3">
    <location>
        <begin position="193"/>
        <end position="234"/>
    </location>
</feature>
<evidence type="ECO:0000256" key="3">
    <source>
        <dbReference type="PROSITE-ProRule" id="PRU00221"/>
    </source>
</evidence>
<dbReference type="PANTHER" id="PTHR44675:SF1">
    <property type="entry name" value="P21-ACTIVATED PROTEIN KINASE-INTERACTING PROTEIN 1"/>
    <property type="match status" value="1"/>
</dbReference>
<proteinExistence type="predicted"/>
<evidence type="ECO:0000256" key="1">
    <source>
        <dbReference type="ARBA" id="ARBA00022574"/>
    </source>
</evidence>
<dbReference type="AlphaFoldDB" id="A0A238F1G7"/>
<keyword evidence="6" id="KW-1185">Reference proteome</keyword>
<dbReference type="STRING" id="269621.A0A238F1G7"/>
<feature type="region of interest" description="Disordered" evidence="4">
    <location>
        <begin position="1"/>
        <end position="28"/>
    </location>
</feature>